<evidence type="ECO:0000256" key="1">
    <source>
        <dbReference type="SAM" id="Phobius"/>
    </source>
</evidence>
<reference evidence="2" key="1">
    <citation type="submission" date="2020-11" db="EMBL/GenBank/DDBJ databases">
        <title>Novosphingobium aureum sp. nov., a marine bacterium isolated from sediment of a salt flat.</title>
        <authorList>
            <person name="Yoo Y."/>
            <person name="Kim J.-J."/>
        </authorList>
    </citation>
    <scope>NUCLEOTIDE SEQUENCE</scope>
    <source>
        <strain evidence="2">YJ-S2-02</strain>
    </source>
</reference>
<dbReference type="Proteomes" id="UP000617634">
    <property type="component" value="Unassembled WGS sequence"/>
</dbReference>
<accession>A0A931HAH7</accession>
<evidence type="ECO:0000313" key="2">
    <source>
        <dbReference type="EMBL" id="MBH0111921.1"/>
    </source>
</evidence>
<feature type="transmembrane region" description="Helical" evidence="1">
    <location>
        <begin position="76"/>
        <end position="98"/>
    </location>
</feature>
<feature type="transmembrane region" description="Helical" evidence="1">
    <location>
        <begin position="45"/>
        <end position="64"/>
    </location>
</feature>
<comment type="caution">
    <text evidence="2">The sequence shown here is derived from an EMBL/GenBank/DDBJ whole genome shotgun (WGS) entry which is preliminary data.</text>
</comment>
<sequence>MEVLLEFLFQIFGEVLLQLVIEALVELGMHSLAETVQRPWHPVYAAIGFVLLGLIAGAVSLLVLPHSPIAAPQLRLANLIVTPVVIGLVMMLVGRLRAKRGQDLVRLDRFGYAFLFAFAMGLVRFVWVS</sequence>
<gene>
    <name evidence="2" type="ORF">I5E68_03010</name>
</gene>
<dbReference type="RefSeq" id="WP_197160634.1">
    <property type="nucleotide sequence ID" value="NZ_JADZGI010000001.1"/>
</dbReference>
<keyword evidence="1" id="KW-1133">Transmembrane helix</keyword>
<dbReference type="AlphaFoldDB" id="A0A931HAH7"/>
<organism evidence="2 3">
    <name type="scientific">Novosphingobium aureum</name>
    <dbReference type="NCBI Taxonomy" id="2792964"/>
    <lineage>
        <taxon>Bacteria</taxon>
        <taxon>Pseudomonadati</taxon>
        <taxon>Pseudomonadota</taxon>
        <taxon>Alphaproteobacteria</taxon>
        <taxon>Sphingomonadales</taxon>
        <taxon>Sphingomonadaceae</taxon>
        <taxon>Novosphingobium</taxon>
    </lineage>
</organism>
<name>A0A931HAH7_9SPHN</name>
<proteinExistence type="predicted"/>
<evidence type="ECO:0000313" key="3">
    <source>
        <dbReference type="Proteomes" id="UP000617634"/>
    </source>
</evidence>
<keyword evidence="1" id="KW-0472">Membrane</keyword>
<keyword evidence="3" id="KW-1185">Reference proteome</keyword>
<keyword evidence="1" id="KW-0812">Transmembrane</keyword>
<feature type="transmembrane region" description="Helical" evidence="1">
    <location>
        <begin position="110"/>
        <end position="127"/>
    </location>
</feature>
<protein>
    <submittedName>
        <fullName evidence="2">Uncharacterized protein</fullName>
    </submittedName>
</protein>
<dbReference type="EMBL" id="JADZGI010000001">
    <property type="protein sequence ID" value="MBH0111921.1"/>
    <property type="molecule type" value="Genomic_DNA"/>
</dbReference>